<gene>
    <name evidence="4" type="primary">LOC110805698</name>
</gene>
<organism evidence="3 4">
    <name type="scientific">Spinacia oleracea</name>
    <name type="common">Spinach</name>
    <dbReference type="NCBI Taxonomy" id="3562"/>
    <lineage>
        <taxon>Eukaryota</taxon>
        <taxon>Viridiplantae</taxon>
        <taxon>Streptophyta</taxon>
        <taxon>Embryophyta</taxon>
        <taxon>Tracheophyta</taxon>
        <taxon>Spermatophyta</taxon>
        <taxon>Magnoliopsida</taxon>
        <taxon>eudicotyledons</taxon>
        <taxon>Gunneridae</taxon>
        <taxon>Pentapetalae</taxon>
        <taxon>Caryophyllales</taxon>
        <taxon>Chenopodiaceae</taxon>
        <taxon>Chenopodioideae</taxon>
        <taxon>Anserineae</taxon>
        <taxon>Spinacia</taxon>
    </lineage>
</organism>
<dbReference type="InterPro" id="IPR051320">
    <property type="entry name" value="Viral_Replic_Matur_Polypro"/>
</dbReference>
<sequence length="190" mass="21653">MYSVFKPLLRKCVLVFFDDIFVYSRTEDEHWAHLRQVFELMRLHKMFAKASKCSFAIDKVEYLGHFISAKGVETDPNKIATVESWPVPKTVKELRSFLGLAGYYRKFVKHYSLISKPLTDLLKKGAFAWSDEIHSAFTSLKQALVSAPVLAVPDFSKGFVVETDASKTGIGVVLMQENHPLAYISRTLWT</sequence>
<reference evidence="3" key="1">
    <citation type="journal article" date="2021" name="Nat. Commun.">
        <title>Genomic analyses provide insights into spinach domestication and the genetic basis of agronomic traits.</title>
        <authorList>
            <person name="Cai X."/>
            <person name="Sun X."/>
            <person name="Xu C."/>
            <person name="Sun H."/>
            <person name="Wang X."/>
            <person name="Ge C."/>
            <person name="Zhang Z."/>
            <person name="Wang Q."/>
            <person name="Fei Z."/>
            <person name="Jiao C."/>
            <person name="Wang Q."/>
        </authorList>
    </citation>
    <scope>NUCLEOTIDE SEQUENCE [LARGE SCALE GENOMIC DNA]</scope>
    <source>
        <strain evidence="3">cv. Varoflay</strain>
    </source>
</reference>
<dbReference type="Proteomes" id="UP000813463">
    <property type="component" value="Chromosome 2"/>
</dbReference>
<dbReference type="Pfam" id="PF00078">
    <property type="entry name" value="RVT_1"/>
    <property type="match status" value="1"/>
</dbReference>
<feature type="domain" description="Reverse transcriptase" evidence="1">
    <location>
        <begin position="1"/>
        <end position="65"/>
    </location>
</feature>
<dbReference type="SUPFAM" id="SSF56672">
    <property type="entry name" value="DNA/RNA polymerases"/>
    <property type="match status" value="1"/>
</dbReference>
<dbReference type="KEGG" id="soe:110805698"/>
<dbReference type="PANTHER" id="PTHR33064">
    <property type="entry name" value="POL PROTEIN"/>
    <property type="match status" value="1"/>
</dbReference>
<name>A0A9R0KDL7_SPIOL</name>
<evidence type="ECO:0000313" key="4">
    <source>
        <dbReference type="RefSeq" id="XP_021867015.2"/>
    </source>
</evidence>
<dbReference type="GeneID" id="110805698"/>
<dbReference type="RefSeq" id="XP_021867015.2">
    <property type="nucleotide sequence ID" value="XM_022011323.2"/>
</dbReference>
<dbReference type="InterPro" id="IPR041577">
    <property type="entry name" value="RT_RNaseH_2"/>
</dbReference>
<proteinExistence type="predicted"/>
<reference evidence="4" key="2">
    <citation type="submission" date="2025-08" db="UniProtKB">
        <authorList>
            <consortium name="RefSeq"/>
        </authorList>
    </citation>
    <scope>IDENTIFICATION</scope>
    <source>
        <tissue evidence="4">Leaf</tissue>
    </source>
</reference>
<dbReference type="Pfam" id="PF17919">
    <property type="entry name" value="RT_RNaseH_2"/>
    <property type="match status" value="1"/>
</dbReference>
<evidence type="ECO:0000313" key="3">
    <source>
        <dbReference type="Proteomes" id="UP000813463"/>
    </source>
</evidence>
<keyword evidence="3" id="KW-1185">Reference proteome</keyword>
<dbReference type="AlphaFoldDB" id="A0A9R0KDL7"/>
<evidence type="ECO:0000259" key="1">
    <source>
        <dbReference type="Pfam" id="PF00078"/>
    </source>
</evidence>
<dbReference type="PANTHER" id="PTHR33064:SF37">
    <property type="entry name" value="RIBONUCLEASE H"/>
    <property type="match status" value="1"/>
</dbReference>
<accession>A0A9R0KDL7</accession>
<feature type="domain" description="Reverse transcriptase/retrotransposon-derived protein RNase H-like" evidence="2">
    <location>
        <begin position="129"/>
        <end position="188"/>
    </location>
</feature>
<evidence type="ECO:0000259" key="2">
    <source>
        <dbReference type="Pfam" id="PF17919"/>
    </source>
</evidence>
<dbReference type="Gene3D" id="3.30.70.270">
    <property type="match status" value="2"/>
</dbReference>
<dbReference type="InterPro" id="IPR043128">
    <property type="entry name" value="Rev_trsase/Diguanyl_cyclase"/>
</dbReference>
<protein>
    <submittedName>
        <fullName evidence="4">Uncharacterized mitochondrial protein AtMg00860-like</fullName>
    </submittedName>
</protein>
<dbReference type="InterPro" id="IPR000477">
    <property type="entry name" value="RT_dom"/>
</dbReference>
<dbReference type="InterPro" id="IPR043502">
    <property type="entry name" value="DNA/RNA_pol_sf"/>
</dbReference>